<protein>
    <submittedName>
        <fullName evidence="2">Uncharacterized protein</fullName>
    </submittedName>
</protein>
<keyword evidence="1" id="KW-1133">Transmembrane helix</keyword>
<dbReference type="AlphaFoldDB" id="A0AAP7FIZ0"/>
<dbReference type="EMBL" id="LSTU01000060">
    <property type="protein sequence ID" value="OAH45522.1"/>
    <property type="molecule type" value="Genomic_DNA"/>
</dbReference>
<evidence type="ECO:0000313" key="3">
    <source>
        <dbReference type="Proteomes" id="UP000077242"/>
    </source>
</evidence>
<organism evidence="2 3">
    <name type="scientific">Pseudomonas monteilii</name>
    <dbReference type="NCBI Taxonomy" id="76759"/>
    <lineage>
        <taxon>Bacteria</taxon>
        <taxon>Pseudomonadati</taxon>
        <taxon>Pseudomonadota</taxon>
        <taxon>Gammaproteobacteria</taxon>
        <taxon>Pseudomonadales</taxon>
        <taxon>Pseudomonadaceae</taxon>
        <taxon>Pseudomonas</taxon>
    </lineage>
</organism>
<keyword evidence="1" id="KW-0812">Transmembrane</keyword>
<dbReference type="Proteomes" id="UP000077242">
    <property type="component" value="Unassembled WGS sequence"/>
</dbReference>
<comment type="caution">
    <text evidence="2">The sequence shown here is derived from an EMBL/GenBank/DDBJ whole genome shotgun (WGS) entry which is preliminary data.</text>
</comment>
<evidence type="ECO:0000256" key="1">
    <source>
        <dbReference type="SAM" id="Phobius"/>
    </source>
</evidence>
<dbReference type="RefSeq" id="WP_063977543.1">
    <property type="nucleotide sequence ID" value="NZ_CP022562.1"/>
</dbReference>
<sequence length="68" mass="7181">MKTEPEPLQVSDNRFLCQACVKSEQAPPPAPPSMRDIAMPSAHGVGVMLVALVFLMGVVVGTKMAGGW</sequence>
<gene>
    <name evidence="2" type="ORF">AYJ70_21080</name>
</gene>
<evidence type="ECO:0000313" key="2">
    <source>
        <dbReference type="EMBL" id="OAH45522.1"/>
    </source>
</evidence>
<accession>A0AAP7FIZ0</accession>
<keyword evidence="1" id="KW-0472">Membrane</keyword>
<dbReference type="GeneID" id="49869382"/>
<name>A0AAP7FIZ0_9PSED</name>
<reference evidence="3" key="1">
    <citation type="submission" date="2016-02" db="EMBL/GenBank/DDBJ databases">
        <title>Dietzia cinnamea strain CD11_5 genome sequencing and assembly.</title>
        <authorList>
            <person name="Kaur G."/>
            <person name="Nair G.R."/>
            <person name="Mayilraj S."/>
        </authorList>
    </citation>
    <scope>NUCLEOTIDE SEQUENCE [LARGE SCALE GENOMIC DNA]</scope>
    <source>
        <strain evidence="3">CD10_2</strain>
    </source>
</reference>
<proteinExistence type="predicted"/>
<feature type="transmembrane region" description="Helical" evidence="1">
    <location>
        <begin position="37"/>
        <end position="60"/>
    </location>
</feature>